<dbReference type="PANTHER" id="PTHR15327">
    <property type="entry name" value="MICROFIBRIL-ASSOCIATED PROTEIN"/>
    <property type="match status" value="1"/>
</dbReference>
<dbReference type="Gramene" id="CDF35981">
    <property type="protein sequence ID" value="CDF35981"/>
    <property type="gene ID" value="CHC_T00010159001"/>
</dbReference>
<feature type="region of interest" description="Disordered" evidence="1">
    <location>
        <begin position="71"/>
        <end position="114"/>
    </location>
</feature>
<dbReference type="Proteomes" id="UP000012073">
    <property type="component" value="Unassembled WGS sequence"/>
</dbReference>
<evidence type="ECO:0000313" key="3">
    <source>
        <dbReference type="EMBL" id="CDF35981.1"/>
    </source>
</evidence>
<dbReference type="Pfam" id="PF06991">
    <property type="entry name" value="MFAP1"/>
    <property type="match status" value="1"/>
</dbReference>
<dbReference type="RefSeq" id="XP_005715800.1">
    <property type="nucleotide sequence ID" value="XM_005715743.1"/>
</dbReference>
<dbReference type="InterPro" id="IPR033194">
    <property type="entry name" value="MFAP1"/>
</dbReference>
<reference evidence="4" key="1">
    <citation type="journal article" date="2013" name="Proc. Natl. Acad. Sci. U.S.A.">
        <title>Genome structure and metabolic features in the red seaweed Chondrus crispus shed light on evolution of the Archaeplastida.</title>
        <authorList>
            <person name="Collen J."/>
            <person name="Porcel B."/>
            <person name="Carre W."/>
            <person name="Ball S.G."/>
            <person name="Chaparro C."/>
            <person name="Tonon T."/>
            <person name="Barbeyron T."/>
            <person name="Michel G."/>
            <person name="Noel B."/>
            <person name="Valentin K."/>
            <person name="Elias M."/>
            <person name="Artiguenave F."/>
            <person name="Arun A."/>
            <person name="Aury J.M."/>
            <person name="Barbosa-Neto J.F."/>
            <person name="Bothwell J.H."/>
            <person name="Bouget F.Y."/>
            <person name="Brillet L."/>
            <person name="Cabello-Hurtado F."/>
            <person name="Capella-Gutierrez S."/>
            <person name="Charrier B."/>
            <person name="Cladiere L."/>
            <person name="Cock J.M."/>
            <person name="Coelho S.M."/>
            <person name="Colleoni C."/>
            <person name="Czjzek M."/>
            <person name="Da Silva C."/>
            <person name="Delage L."/>
            <person name="Denoeud F."/>
            <person name="Deschamps P."/>
            <person name="Dittami S.M."/>
            <person name="Gabaldon T."/>
            <person name="Gachon C.M."/>
            <person name="Groisillier A."/>
            <person name="Herve C."/>
            <person name="Jabbari K."/>
            <person name="Katinka M."/>
            <person name="Kloareg B."/>
            <person name="Kowalczyk N."/>
            <person name="Labadie K."/>
            <person name="Leblanc C."/>
            <person name="Lopez P.J."/>
            <person name="McLachlan D.H."/>
            <person name="Meslet-Cladiere L."/>
            <person name="Moustafa A."/>
            <person name="Nehr Z."/>
            <person name="Nyvall Collen P."/>
            <person name="Panaud O."/>
            <person name="Partensky F."/>
            <person name="Poulain J."/>
            <person name="Rensing S.A."/>
            <person name="Rousvoal S."/>
            <person name="Samson G."/>
            <person name="Symeonidi A."/>
            <person name="Weissenbach J."/>
            <person name="Zambounis A."/>
            <person name="Wincker P."/>
            <person name="Boyen C."/>
        </authorList>
    </citation>
    <scope>NUCLEOTIDE SEQUENCE [LARGE SCALE GENOMIC DNA]</scope>
    <source>
        <strain evidence="4">cv. Stackhouse</strain>
    </source>
</reference>
<protein>
    <submittedName>
        <fullName evidence="3">Microfibrillar-associated protein 1 (Predicted)</fullName>
    </submittedName>
</protein>
<dbReference type="InterPro" id="IPR009730">
    <property type="entry name" value="MFAP1_C"/>
</dbReference>
<keyword evidence="4" id="KW-1185">Reference proteome</keyword>
<evidence type="ECO:0000313" key="4">
    <source>
        <dbReference type="Proteomes" id="UP000012073"/>
    </source>
</evidence>
<sequence>MAAARAAEDKAARRREAQRLVAHILAEEENVRDAWASVTNDELPDDEDREEDHEMEVALWRLREVLRVKRDREERAEWERKRSGEVVEPRKERGEGEGRAETNEAGEGQSTAKPAFLQKHYKTGPFFLETNEDGTYKEEIYNRDYNRGTEQDQVRRLGLPGPMQVRRGEFGKASRSKYTHLAAEDTAAGMARELRQDRELADVLRRNEHRKT</sequence>
<dbReference type="AlphaFoldDB" id="R7QEX4"/>
<evidence type="ECO:0000256" key="1">
    <source>
        <dbReference type="SAM" id="MobiDB-lite"/>
    </source>
</evidence>
<dbReference type="GeneID" id="17323517"/>
<gene>
    <name evidence="3" type="ORF">CHC_T00010159001</name>
</gene>
<dbReference type="OMA" id="REEDHEM"/>
<proteinExistence type="predicted"/>
<accession>R7QEX4</accession>
<organism evidence="3 4">
    <name type="scientific">Chondrus crispus</name>
    <name type="common">Carrageen Irish moss</name>
    <name type="synonym">Polymorpha crispa</name>
    <dbReference type="NCBI Taxonomy" id="2769"/>
    <lineage>
        <taxon>Eukaryota</taxon>
        <taxon>Rhodophyta</taxon>
        <taxon>Florideophyceae</taxon>
        <taxon>Rhodymeniophycidae</taxon>
        <taxon>Gigartinales</taxon>
        <taxon>Gigartinaceae</taxon>
        <taxon>Chondrus</taxon>
    </lineage>
</organism>
<dbReference type="STRING" id="2769.R7QEX4"/>
<feature type="domain" description="Micro-fibrillar-associated protein 1 C-terminal" evidence="2">
    <location>
        <begin position="4"/>
        <end position="186"/>
    </location>
</feature>
<evidence type="ECO:0000259" key="2">
    <source>
        <dbReference type="Pfam" id="PF06991"/>
    </source>
</evidence>
<dbReference type="OrthoDB" id="1111734at2759"/>
<feature type="compositionally biased region" description="Basic and acidic residues" evidence="1">
    <location>
        <begin position="71"/>
        <end position="102"/>
    </location>
</feature>
<dbReference type="EMBL" id="HG001755">
    <property type="protein sequence ID" value="CDF35981.1"/>
    <property type="molecule type" value="Genomic_DNA"/>
</dbReference>
<name>R7QEX4_CHOCR</name>
<dbReference type="KEGG" id="ccp:CHC_T00010159001"/>